<proteinExistence type="predicted"/>
<protein>
    <submittedName>
        <fullName evidence="2">Uncharacterized protein</fullName>
    </submittedName>
</protein>
<dbReference type="HOGENOM" id="CLU_2311548_0_0_1"/>
<evidence type="ECO:0000256" key="1">
    <source>
        <dbReference type="SAM" id="MobiDB-lite"/>
    </source>
</evidence>
<dbReference type="Proteomes" id="UP000011713">
    <property type="component" value="Unassembled WGS sequence"/>
</dbReference>
<keyword evidence="3" id="KW-1185">Reference proteome</keyword>
<sequence length="100" mass="10686">MLRGAMSEGSEGQRLSDPSQVQAYLSSALSASLPYAEEMAKRLERRPIESVTASVSSLLKVREAEATSHVWSMSPHAEAVSGVVAIAEAMTVARRTPPTE</sequence>
<reference evidence="3" key="1">
    <citation type="journal article" date="2010" name="Science">
        <title>Signatures of adaptation to obligate biotrophy in the Hyaloperonospora arabidopsidis genome.</title>
        <authorList>
            <person name="Baxter L."/>
            <person name="Tripathy S."/>
            <person name="Ishaque N."/>
            <person name="Boot N."/>
            <person name="Cabral A."/>
            <person name="Kemen E."/>
            <person name="Thines M."/>
            <person name="Ah-Fong A."/>
            <person name="Anderson R."/>
            <person name="Badejoko W."/>
            <person name="Bittner-Eddy P."/>
            <person name="Boore J.L."/>
            <person name="Chibucos M.C."/>
            <person name="Coates M."/>
            <person name="Dehal P."/>
            <person name="Delehaunty K."/>
            <person name="Dong S."/>
            <person name="Downton P."/>
            <person name="Dumas B."/>
            <person name="Fabro G."/>
            <person name="Fronick C."/>
            <person name="Fuerstenberg S.I."/>
            <person name="Fulton L."/>
            <person name="Gaulin E."/>
            <person name="Govers F."/>
            <person name="Hughes L."/>
            <person name="Humphray S."/>
            <person name="Jiang R.H."/>
            <person name="Judelson H."/>
            <person name="Kamoun S."/>
            <person name="Kyung K."/>
            <person name="Meijer H."/>
            <person name="Minx P."/>
            <person name="Morris P."/>
            <person name="Nelson J."/>
            <person name="Phuntumart V."/>
            <person name="Qutob D."/>
            <person name="Rehmany A."/>
            <person name="Rougon-Cardoso A."/>
            <person name="Ryden P."/>
            <person name="Torto-Alalibo T."/>
            <person name="Studholme D."/>
            <person name="Wang Y."/>
            <person name="Win J."/>
            <person name="Wood J."/>
            <person name="Clifton S.W."/>
            <person name="Rogers J."/>
            <person name="Van den Ackerveken G."/>
            <person name="Jones J.D."/>
            <person name="McDowell J.M."/>
            <person name="Beynon J."/>
            <person name="Tyler B.M."/>
        </authorList>
    </citation>
    <scope>NUCLEOTIDE SEQUENCE [LARGE SCALE GENOMIC DNA]</scope>
    <source>
        <strain evidence="3">Emoy2</strain>
    </source>
</reference>
<dbReference type="AlphaFoldDB" id="M4BT74"/>
<reference evidence="2" key="2">
    <citation type="submission" date="2015-06" db="UniProtKB">
        <authorList>
            <consortium name="EnsemblProtists"/>
        </authorList>
    </citation>
    <scope>IDENTIFICATION</scope>
    <source>
        <strain evidence="2">Emoy2</strain>
    </source>
</reference>
<feature type="region of interest" description="Disordered" evidence="1">
    <location>
        <begin position="1"/>
        <end position="20"/>
    </location>
</feature>
<dbReference type="EMBL" id="JH597821">
    <property type="status" value="NOT_ANNOTATED_CDS"/>
    <property type="molecule type" value="Genomic_DNA"/>
</dbReference>
<dbReference type="InParanoid" id="M4BT74"/>
<name>M4BT74_HYAAE</name>
<accession>M4BT74</accession>
<dbReference type="EnsemblProtists" id="HpaT809659">
    <property type="protein sequence ID" value="HpaP809659"/>
    <property type="gene ID" value="HpaG809659"/>
</dbReference>
<evidence type="ECO:0000313" key="2">
    <source>
        <dbReference type="EnsemblProtists" id="HpaP809659"/>
    </source>
</evidence>
<organism evidence="2 3">
    <name type="scientific">Hyaloperonospora arabidopsidis (strain Emoy2)</name>
    <name type="common">Downy mildew agent</name>
    <name type="synonym">Peronospora arabidopsidis</name>
    <dbReference type="NCBI Taxonomy" id="559515"/>
    <lineage>
        <taxon>Eukaryota</taxon>
        <taxon>Sar</taxon>
        <taxon>Stramenopiles</taxon>
        <taxon>Oomycota</taxon>
        <taxon>Peronosporomycetes</taxon>
        <taxon>Peronosporales</taxon>
        <taxon>Peronosporaceae</taxon>
        <taxon>Hyaloperonospora</taxon>
    </lineage>
</organism>
<dbReference type="VEuPathDB" id="FungiDB:HpaG809659"/>
<evidence type="ECO:0000313" key="3">
    <source>
        <dbReference type="Proteomes" id="UP000011713"/>
    </source>
</evidence>